<reference evidence="1 2" key="1">
    <citation type="submission" date="2008-07" db="EMBL/GenBank/DDBJ databases">
        <authorList>
            <person name="El-Sayed N."/>
            <person name="Caler E."/>
            <person name="Inman J."/>
            <person name="Amedeo P."/>
            <person name="Hass B."/>
            <person name="Wortman J."/>
        </authorList>
    </citation>
    <scope>NUCLEOTIDE SEQUENCE [LARGE SCALE GENOMIC DNA]</scope>
    <source>
        <strain evidence="2">ATCC 50983 / TXsc</strain>
    </source>
</reference>
<accession>C5LYL2</accession>
<dbReference type="InParanoid" id="C5LYL2"/>
<gene>
    <name evidence="1" type="ORF">Pmar_PMAR002069</name>
</gene>
<dbReference type="Proteomes" id="UP000007800">
    <property type="component" value="Unassembled WGS sequence"/>
</dbReference>
<sequence>MVQTFPPEPSYCTEMGGYFNAAFIFNPFAPRTVVIVAILFVSGNVTINETGVIPWSVDHEHRNLYLDIKDKNFTDFAEELHFKPAEWRVIPYDRTRDSFTLTVNGTHMNATPAGCNATLEGLLD</sequence>
<dbReference type="EMBL" id="GG686808">
    <property type="protein sequence ID" value="EEQ98250.1"/>
    <property type="molecule type" value="Genomic_DNA"/>
</dbReference>
<proteinExistence type="predicted"/>
<keyword evidence="2" id="KW-1185">Reference proteome</keyword>
<dbReference type="RefSeq" id="XP_002765533.1">
    <property type="nucleotide sequence ID" value="XM_002765487.1"/>
</dbReference>
<organism evidence="2">
    <name type="scientific">Perkinsus marinus (strain ATCC 50983 / TXsc)</name>
    <dbReference type="NCBI Taxonomy" id="423536"/>
    <lineage>
        <taxon>Eukaryota</taxon>
        <taxon>Sar</taxon>
        <taxon>Alveolata</taxon>
        <taxon>Perkinsozoa</taxon>
        <taxon>Perkinsea</taxon>
        <taxon>Perkinsida</taxon>
        <taxon>Perkinsidae</taxon>
        <taxon>Perkinsus</taxon>
    </lineage>
</organism>
<dbReference type="GeneID" id="9040692"/>
<evidence type="ECO:0000313" key="2">
    <source>
        <dbReference type="Proteomes" id="UP000007800"/>
    </source>
</evidence>
<protein>
    <submittedName>
        <fullName evidence="1">Uncharacterized protein</fullName>
    </submittedName>
</protein>
<name>C5LYL2_PERM5</name>
<evidence type="ECO:0000313" key="1">
    <source>
        <dbReference type="EMBL" id="EEQ98250.1"/>
    </source>
</evidence>
<dbReference type="AlphaFoldDB" id="C5LYL2"/>